<name>A0A8J6HMW3_TENMO</name>
<comment type="subcellular location">
    <subcellularLocation>
        <location evidence="1">Nucleus</location>
    </subcellularLocation>
</comment>
<feature type="compositionally biased region" description="Acidic residues" evidence="4">
    <location>
        <begin position="1"/>
        <end position="13"/>
    </location>
</feature>
<organism evidence="5 6">
    <name type="scientific">Tenebrio molitor</name>
    <name type="common">Yellow mealworm beetle</name>
    <dbReference type="NCBI Taxonomy" id="7067"/>
    <lineage>
        <taxon>Eukaryota</taxon>
        <taxon>Metazoa</taxon>
        <taxon>Ecdysozoa</taxon>
        <taxon>Arthropoda</taxon>
        <taxon>Hexapoda</taxon>
        <taxon>Insecta</taxon>
        <taxon>Pterygota</taxon>
        <taxon>Neoptera</taxon>
        <taxon>Endopterygota</taxon>
        <taxon>Coleoptera</taxon>
        <taxon>Polyphaga</taxon>
        <taxon>Cucujiformia</taxon>
        <taxon>Tenebrionidae</taxon>
        <taxon>Tenebrio</taxon>
    </lineage>
</organism>
<dbReference type="PANTHER" id="PTHR12214:SF0">
    <property type="entry name" value="LD29489P"/>
    <property type="match status" value="1"/>
</dbReference>
<dbReference type="GO" id="GO:0003677">
    <property type="term" value="F:DNA binding"/>
    <property type="evidence" value="ECO:0007669"/>
    <property type="project" value="InterPro"/>
</dbReference>
<gene>
    <name evidence="5" type="ORF">GEV33_005232</name>
</gene>
<accession>A0A8J6HMW3</accession>
<evidence type="ECO:0000313" key="5">
    <source>
        <dbReference type="EMBL" id="KAH0817559.1"/>
    </source>
</evidence>
<dbReference type="Pfam" id="PF15458">
    <property type="entry name" value="NTR2"/>
    <property type="match status" value="1"/>
</dbReference>
<evidence type="ECO:0000256" key="4">
    <source>
        <dbReference type="SAM" id="MobiDB-lite"/>
    </source>
</evidence>
<evidence type="ECO:0000256" key="2">
    <source>
        <dbReference type="ARBA" id="ARBA00023242"/>
    </source>
</evidence>
<dbReference type="EMBL" id="JABDTM020019261">
    <property type="protein sequence ID" value="KAH0817559.1"/>
    <property type="molecule type" value="Genomic_DNA"/>
</dbReference>
<feature type="region of interest" description="Disordered" evidence="4">
    <location>
        <begin position="218"/>
        <end position="244"/>
    </location>
</feature>
<feature type="coiled-coil region" evidence="3">
    <location>
        <begin position="138"/>
        <end position="165"/>
    </location>
</feature>
<dbReference type="InterPro" id="IPR012890">
    <property type="entry name" value="GCFC2-like"/>
</dbReference>
<dbReference type="Proteomes" id="UP000719412">
    <property type="component" value="Unassembled WGS sequence"/>
</dbReference>
<sequence>MGDFIPVEEDEPEDKGRLMREDDNDGSDDERIDMDVNLTLRDQERRREQFLAAQESDQEVDEWEHQQIRKGVTGASASLSSDLVYNEFQSETSQQQVTTIPAQAIDPGVPRTPQMIADKLREHYEGVCASREMNIKKLQQTQQDIEQITSELDELKTKAPKAAERFKFYQELRGYITDLVECLDEKVGIIANLEQRAMDQLAKRSEWLIERRRQDDQRMKKKLEELQSEKGEEREEEEQGRLEDNQSMLKACQVMMKYHSRTCSILIKNENKSNRKSKTSLKMSLKTILQWQIS</sequence>
<evidence type="ECO:0000313" key="6">
    <source>
        <dbReference type="Proteomes" id="UP000719412"/>
    </source>
</evidence>
<feature type="compositionally biased region" description="Acidic residues" evidence="4">
    <location>
        <begin position="22"/>
        <end position="32"/>
    </location>
</feature>
<comment type="caution">
    <text evidence="5">The sequence shown here is derived from an EMBL/GenBank/DDBJ whole genome shotgun (WGS) entry which is preliminary data.</text>
</comment>
<dbReference type="GO" id="GO:0000390">
    <property type="term" value="P:spliceosomal complex disassembly"/>
    <property type="evidence" value="ECO:0007669"/>
    <property type="project" value="InterPro"/>
</dbReference>
<proteinExistence type="predicted"/>
<evidence type="ECO:0000256" key="1">
    <source>
        <dbReference type="ARBA" id="ARBA00004123"/>
    </source>
</evidence>
<dbReference type="GO" id="GO:0071008">
    <property type="term" value="C:U2-type post-mRNA release spliceosomal complex"/>
    <property type="evidence" value="ECO:0007669"/>
    <property type="project" value="InterPro"/>
</dbReference>
<keyword evidence="2" id="KW-0539">Nucleus</keyword>
<dbReference type="PANTHER" id="PTHR12214">
    <property type="entry name" value="GC-RICH SEQUENCE DNA-BINDING FACTOR"/>
    <property type="match status" value="1"/>
</dbReference>
<evidence type="ECO:0000256" key="3">
    <source>
        <dbReference type="SAM" id="Coils"/>
    </source>
</evidence>
<dbReference type="InterPro" id="IPR028211">
    <property type="entry name" value="Ntr2"/>
</dbReference>
<feature type="region of interest" description="Disordered" evidence="4">
    <location>
        <begin position="1"/>
        <end position="32"/>
    </location>
</feature>
<dbReference type="AlphaFoldDB" id="A0A8J6HMW3"/>
<reference evidence="5" key="2">
    <citation type="submission" date="2021-08" db="EMBL/GenBank/DDBJ databases">
        <authorList>
            <person name="Eriksson T."/>
        </authorList>
    </citation>
    <scope>NUCLEOTIDE SEQUENCE</scope>
    <source>
        <strain evidence="5">Stoneville</strain>
        <tissue evidence="5">Whole head</tissue>
    </source>
</reference>
<reference evidence="5" key="1">
    <citation type="journal article" date="2020" name="J Insects Food Feed">
        <title>The yellow mealworm (Tenebrio molitor) genome: a resource for the emerging insects as food and feed industry.</title>
        <authorList>
            <person name="Eriksson T."/>
            <person name="Andere A."/>
            <person name="Kelstrup H."/>
            <person name="Emery V."/>
            <person name="Picard C."/>
        </authorList>
    </citation>
    <scope>NUCLEOTIDE SEQUENCE</scope>
    <source>
        <strain evidence="5">Stoneville</strain>
        <tissue evidence="5">Whole head</tissue>
    </source>
</reference>
<keyword evidence="6" id="KW-1185">Reference proteome</keyword>
<protein>
    <submittedName>
        <fullName evidence="5">Uncharacterized protein</fullName>
    </submittedName>
</protein>
<keyword evidence="3" id="KW-0175">Coiled coil</keyword>